<evidence type="ECO:0000256" key="3">
    <source>
        <dbReference type="ARBA" id="ARBA00022737"/>
    </source>
</evidence>
<evidence type="ECO:0000256" key="5">
    <source>
        <dbReference type="ARBA" id="ARBA00023163"/>
    </source>
</evidence>
<evidence type="ECO:0000259" key="9">
    <source>
        <dbReference type="PROSITE" id="PS50102"/>
    </source>
</evidence>
<dbReference type="SUPFAM" id="SSF54928">
    <property type="entry name" value="RNA-binding domain, RBD"/>
    <property type="match status" value="2"/>
</dbReference>
<name>A0A0B2VKK9_TOXCA</name>
<evidence type="ECO:0000256" key="2">
    <source>
        <dbReference type="ARBA" id="ARBA00022664"/>
    </source>
</evidence>
<dbReference type="InterPro" id="IPR012677">
    <property type="entry name" value="Nucleotide-bd_a/b_plait_sf"/>
</dbReference>
<feature type="domain" description="RRM" evidence="9">
    <location>
        <begin position="157"/>
        <end position="235"/>
    </location>
</feature>
<dbReference type="PANTHER" id="PTHR48033">
    <property type="entry name" value="RNA-BINDING (RRM/RBD/RNP MOTIFS) FAMILY PROTEIN"/>
    <property type="match status" value="1"/>
</dbReference>
<sequence length="484" mass="52370">MEEESKPDVAHSMKNNEEECCEYVVVADSEDGDRLELPTQPEDGSLGLSTLTHAYPGAQGLKFKNPQTGASRALLVDPTGTRFMPPAGGWANKVFFVIYPQRNSSEQNNPKRKKMMDECEVESGTEDTEGGGYGCGGGGQLTAKQKRIEEPLEKSCVDLIVLGISYKATEETVKAYFETFGEVLMFDLKKDAAGNSKGFGFVRMKDYDAQLRVLGKGIHEIDGRRCEVKIPLSKGEVGQPIVTRVFLGRVPESMTADDLRSFFNEEAAKYDPDAKVTDVYIPRPFRSFAFINLSSADVATKLIAKGDYVIKGSSIAVCAAAPRDYSDYSPRLMSKGNYAMGEGTFPRKMASSSPRFDSYSPRQAGYYDNGSPYNGPVANGGAASRWESTGTPPGAYRSMESRVANRFSPGYASSAPPRYAASMQQRMAGTSQALASGLDALSLNKMNTVNPEMMDAAWHAFWTTLNSGGAAGAGTSASRSGAKW</sequence>
<dbReference type="PANTHER" id="PTHR48033:SF9">
    <property type="entry name" value="TAR DNA-BINDING PROTEIN 43"/>
    <property type="match status" value="1"/>
</dbReference>
<reference evidence="10 12" key="1">
    <citation type="submission" date="2014-11" db="EMBL/GenBank/DDBJ databases">
        <title>Genetic blueprint of the zoonotic pathogen Toxocara canis.</title>
        <authorList>
            <person name="Zhu X.-Q."/>
            <person name="Korhonen P.K."/>
            <person name="Cai H."/>
            <person name="Young N.D."/>
            <person name="Nejsum P."/>
            <person name="von Samson-Himmelstjerna G."/>
            <person name="Boag P.R."/>
            <person name="Tan P."/>
            <person name="Li Q."/>
            <person name="Min J."/>
            <person name="Yang Y."/>
            <person name="Wang X."/>
            <person name="Fang X."/>
            <person name="Hall R.S."/>
            <person name="Hofmann A."/>
            <person name="Sternberg P.W."/>
            <person name="Jex A.R."/>
            <person name="Gasser R.B."/>
        </authorList>
    </citation>
    <scope>NUCLEOTIDE SEQUENCE [LARGE SCALE GENOMIC DNA]</scope>
    <source>
        <strain evidence="10">PN_DK_2014</strain>
    </source>
</reference>
<dbReference type="GO" id="GO:0005654">
    <property type="term" value="C:nucleoplasm"/>
    <property type="evidence" value="ECO:0007669"/>
    <property type="project" value="TreeGrafter"/>
</dbReference>
<dbReference type="Pfam" id="PF00076">
    <property type="entry name" value="RRM_1"/>
    <property type="match status" value="1"/>
</dbReference>
<evidence type="ECO:0000256" key="1">
    <source>
        <dbReference type="ARBA" id="ARBA00004123"/>
    </source>
</evidence>
<evidence type="ECO:0000313" key="10">
    <source>
        <dbReference type="EMBL" id="KHN82123.1"/>
    </source>
</evidence>
<dbReference type="PROSITE" id="PS50102">
    <property type="entry name" value="RRM"/>
    <property type="match status" value="2"/>
</dbReference>
<dbReference type="Pfam" id="PF18694">
    <property type="entry name" value="TDP-43_N"/>
    <property type="match status" value="1"/>
</dbReference>
<feature type="domain" description="RRM" evidence="9">
    <location>
        <begin position="243"/>
        <end position="322"/>
    </location>
</feature>
<dbReference type="AlphaFoldDB" id="A0A0B2VKK9"/>
<dbReference type="GO" id="GO:0003677">
    <property type="term" value="F:DNA binding"/>
    <property type="evidence" value="ECO:0007669"/>
    <property type="project" value="UniProtKB-KW"/>
</dbReference>
<evidence type="ECO:0000256" key="4">
    <source>
        <dbReference type="ARBA" id="ARBA00023015"/>
    </source>
</evidence>
<reference evidence="11" key="2">
    <citation type="submission" date="2018-11" db="EMBL/GenBank/DDBJ databases">
        <authorList>
            <consortium name="Pathogen Informatics"/>
        </authorList>
    </citation>
    <scope>NUCLEOTIDE SEQUENCE [LARGE SCALE GENOMIC DNA]</scope>
</reference>
<dbReference type="EMBL" id="UYWY01020562">
    <property type="protein sequence ID" value="VDM41943.1"/>
    <property type="molecule type" value="Genomic_DNA"/>
</dbReference>
<proteinExistence type="predicted"/>
<accession>A0A0B2VKK9</accession>
<gene>
    <name evidence="10" type="primary">TARDBP</name>
    <name evidence="10" type="ORF">Tcan_11677</name>
    <name evidence="11" type="ORF">TCNE_LOCUS10622</name>
</gene>
<keyword evidence="6" id="KW-0508">mRNA splicing</keyword>
<evidence type="ECO:0000256" key="8">
    <source>
        <dbReference type="PROSITE-ProRule" id="PRU00176"/>
    </source>
</evidence>
<comment type="subcellular location">
    <subcellularLocation>
        <location evidence="1">Nucleus</location>
    </subcellularLocation>
</comment>
<dbReference type="CDD" id="cd19609">
    <property type="entry name" value="NTD_TDP-43"/>
    <property type="match status" value="1"/>
</dbReference>
<dbReference type="InterPro" id="IPR035979">
    <property type="entry name" value="RBD_domain_sf"/>
</dbReference>
<dbReference type="GO" id="GO:0003723">
    <property type="term" value="F:RNA binding"/>
    <property type="evidence" value="ECO:0007669"/>
    <property type="project" value="UniProtKB-UniRule"/>
</dbReference>
<evidence type="ECO:0000313" key="11">
    <source>
        <dbReference type="EMBL" id="VDM41943.1"/>
    </source>
</evidence>
<organism evidence="10 12">
    <name type="scientific">Toxocara canis</name>
    <name type="common">Canine roundworm</name>
    <dbReference type="NCBI Taxonomy" id="6265"/>
    <lineage>
        <taxon>Eukaryota</taxon>
        <taxon>Metazoa</taxon>
        <taxon>Ecdysozoa</taxon>
        <taxon>Nematoda</taxon>
        <taxon>Chromadorea</taxon>
        <taxon>Rhabditida</taxon>
        <taxon>Spirurina</taxon>
        <taxon>Ascaridomorpha</taxon>
        <taxon>Ascaridoidea</taxon>
        <taxon>Toxocaridae</taxon>
        <taxon>Toxocara</taxon>
    </lineage>
</organism>
<dbReference type="InterPro" id="IPR041105">
    <property type="entry name" value="TDP-43_N"/>
</dbReference>
<keyword evidence="10" id="KW-0238">DNA-binding</keyword>
<dbReference type="Proteomes" id="UP000031036">
    <property type="component" value="Unassembled WGS sequence"/>
</dbReference>
<evidence type="ECO:0000256" key="6">
    <source>
        <dbReference type="ARBA" id="ARBA00023187"/>
    </source>
</evidence>
<dbReference type="GO" id="GO:0006397">
    <property type="term" value="P:mRNA processing"/>
    <property type="evidence" value="ECO:0007669"/>
    <property type="project" value="UniProtKB-KW"/>
</dbReference>
<keyword evidence="5" id="KW-0804">Transcription</keyword>
<dbReference type="GO" id="GO:0008380">
    <property type="term" value="P:RNA splicing"/>
    <property type="evidence" value="ECO:0007669"/>
    <property type="project" value="UniProtKB-KW"/>
</dbReference>
<keyword evidence="4" id="KW-0805">Transcription regulation</keyword>
<keyword evidence="12" id="KW-1185">Reference proteome</keyword>
<dbReference type="GO" id="GO:0010468">
    <property type="term" value="P:regulation of gene expression"/>
    <property type="evidence" value="ECO:0007669"/>
    <property type="project" value="TreeGrafter"/>
</dbReference>
<dbReference type="InterPro" id="IPR000504">
    <property type="entry name" value="RRM_dom"/>
</dbReference>
<dbReference type="Gene3D" id="3.30.70.330">
    <property type="match status" value="2"/>
</dbReference>
<dbReference type="SMART" id="SM00360">
    <property type="entry name" value="RRM"/>
    <property type="match status" value="2"/>
</dbReference>
<keyword evidence="3" id="KW-0677">Repeat</keyword>
<evidence type="ECO:0000313" key="12">
    <source>
        <dbReference type="Proteomes" id="UP000031036"/>
    </source>
</evidence>
<dbReference type="EMBL" id="JPKZ01001408">
    <property type="protein sequence ID" value="KHN82123.1"/>
    <property type="molecule type" value="Genomic_DNA"/>
</dbReference>
<dbReference type="GO" id="GO:0000785">
    <property type="term" value="C:chromatin"/>
    <property type="evidence" value="ECO:0007669"/>
    <property type="project" value="TreeGrafter"/>
</dbReference>
<evidence type="ECO:0000256" key="7">
    <source>
        <dbReference type="ARBA" id="ARBA00023242"/>
    </source>
</evidence>
<keyword evidence="7" id="KW-0539">Nucleus</keyword>
<dbReference type="OrthoDB" id="2020831at2759"/>
<dbReference type="OMA" id="QQTHEID"/>
<keyword evidence="2" id="KW-0507">mRNA processing</keyword>
<protein>
    <submittedName>
        <fullName evidence="10">TAR DNA-binding protein 43</fullName>
    </submittedName>
</protein>
<dbReference type="STRING" id="6265.A0A0B2VKK9"/>
<keyword evidence="8" id="KW-0694">RNA-binding</keyword>